<keyword evidence="3" id="KW-1133">Transmembrane helix</keyword>
<feature type="chain" id="PRO_5042432003" evidence="4">
    <location>
        <begin position="23"/>
        <end position="601"/>
    </location>
</feature>
<evidence type="ECO:0000313" key="8">
    <source>
        <dbReference type="Proteomes" id="UP000005408"/>
    </source>
</evidence>
<dbReference type="EnsemblMetazoa" id="G4024.7">
    <property type="protein sequence ID" value="G4024.7:cds"/>
    <property type="gene ID" value="G4024"/>
</dbReference>
<dbReference type="PANTHER" id="PTHR24033">
    <property type="entry name" value="EGF-LIKE DOMAIN-CONTAINING PROTEIN"/>
    <property type="match status" value="1"/>
</dbReference>
<keyword evidence="1" id="KW-0245">EGF-like domain</keyword>
<organism evidence="7 8">
    <name type="scientific">Magallana gigas</name>
    <name type="common">Pacific oyster</name>
    <name type="synonym">Crassostrea gigas</name>
    <dbReference type="NCBI Taxonomy" id="29159"/>
    <lineage>
        <taxon>Eukaryota</taxon>
        <taxon>Metazoa</taxon>
        <taxon>Spiralia</taxon>
        <taxon>Lophotrochozoa</taxon>
        <taxon>Mollusca</taxon>
        <taxon>Bivalvia</taxon>
        <taxon>Autobranchia</taxon>
        <taxon>Pteriomorphia</taxon>
        <taxon>Ostreida</taxon>
        <taxon>Ostreoidea</taxon>
        <taxon>Ostreidae</taxon>
        <taxon>Magallana</taxon>
    </lineage>
</organism>
<keyword evidence="4" id="KW-0732">Signal</keyword>
<dbReference type="EnsemblMetazoa" id="G4024.4">
    <property type="protein sequence ID" value="G4024.4:cds"/>
    <property type="gene ID" value="G4024"/>
</dbReference>
<reference evidence="7" key="1">
    <citation type="submission" date="2022-08" db="UniProtKB">
        <authorList>
            <consortium name="EnsemblMetazoa"/>
        </authorList>
    </citation>
    <scope>IDENTIFICATION</scope>
    <source>
        <strain evidence="7">05x7-T-G4-1.051#20</strain>
    </source>
</reference>
<dbReference type="Proteomes" id="UP000005408">
    <property type="component" value="Unassembled WGS sequence"/>
</dbReference>
<dbReference type="PANTHER" id="PTHR24033:SF193">
    <property type="entry name" value="NETRIN-G1-RELATED"/>
    <property type="match status" value="1"/>
</dbReference>
<evidence type="ECO:0000256" key="3">
    <source>
        <dbReference type="SAM" id="Phobius"/>
    </source>
</evidence>
<comment type="caution">
    <text evidence="1">Lacks conserved residue(s) required for the propagation of feature annotation.</text>
</comment>
<dbReference type="CDD" id="cd00054">
    <property type="entry name" value="EGF_CA"/>
    <property type="match status" value="1"/>
</dbReference>
<feature type="disulfide bond" evidence="1">
    <location>
        <begin position="62"/>
        <end position="71"/>
    </location>
</feature>
<evidence type="ECO:0000256" key="1">
    <source>
        <dbReference type="PROSITE-ProRule" id="PRU00076"/>
    </source>
</evidence>
<feature type="disulfide bond" evidence="1">
    <location>
        <begin position="38"/>
        <end position="48"/>
    </location>
</feature>
<dbReference type="InterPro" id="IPR051830">
    <property type="entry name" value="NOTCH_homolog"/>
</dbReference>
<dbReference type="PROSITE" id="PS00022">
    <property type="entry name" value="EGF_1"/>
    <property type="match status" value="3"/>
</dbReference>
<feature type="disulfide bond" evidence="1">
    <location>
        <begin position="122"/>
        <end position="131"/>
    </location>
</feature>
<evidence type="ECO:0000259" key="5">
    <source>
        <dbReference type="PROSITE" id="PS50026"/>
    </source>
</evidence>
<keyword evidence="3" id="KW-0812">Transmembrane</keyword>
<dbReference type="Gene3D" id="2.10.25.10">
    <property type="entry name" value="Laminin"/>
    <property type="match status" value="2"/>
</dbReference>
<keyword evidence="3" id="KW-0472">Membrane</keyword>
<feature type="domain" description="EGF-like" evidence="5">
    <location>
        <begin position="97"/>
        <end position="132"/>
    </location>
</feature>
<feature type="domain" description="EGF-like" evidence="5">
    <location>
        <begin position="181"/>
        <end position="215"/>
    </location>
</feature>
<dbReference type="SUPFAM" id="SSF57196">
    <property type="entry name" value="EGF/Laminin"/>
    <property type="match status" value="1"/>
</dbReference>
<dbReference type="SMART" id="SM00181">
    <property type="entry name" value="EGF"/>
    <property type="match status" value="5"/>
</dbReference>
<dbReference type="SUPFAM" id="SSF52200">
    <property type="entry name" value="Toll/Interleukin receptor TIR domain"/>
    <property type="match status" value="1"/>
</dbReference>
<evidence type="ECO:0000313" key="7">
    <source>
        <dbReference type="EnsemblMetazoa" id="G4024.4:cds"/>
    </source>
</evidence>
<dbReference type="OMA" id="HILECTH"/>
<dbReference type="InterPro" id="IPR000157">
    <property type="entry name" value="TIR_dom"/>
</dbReference>
<dbReference type="PROSITE" id="PS50026">
    <property type="entry name" value="EGF_3"/>
    <property type="match status" value="3"/>
</dbReference>
<dbReference type="InterPro" id="IPR000742">
    <property type="entry name" value="EGF"/>
</dbReference>
<evidence type="ECO:0000256" key="2">
    <source>
        <dbReference type="SAM" id="MobiDB-lite"/>
    </source>
</evidence>
<keyword evidence="1" id="KW-1015">Disulfide bond</keyword>
<feature type="compositionally biased region" description="Basic and acidic residues" evidence="2">
    <location>
        <begin position="537"/>
        <end position="562"/>
    </location>
</feature>
<accession>A0A8W8N1Y6</accession>
<feature type="signal peptide" evidence="4">
    <location>
        <begin position="1"/>
        <end position="22"/>
    </location>
</feature>
<feature type="disulfide bond" evidence="1">
    <location>
        <begin position="205"/>
        <end position="214"/>
    </location>
</feature>
<dbReference type="EnsemblMetazoa" id="G4024.5">
    <property type="protein sequence ID" value="G4024.5:cds"/>
    <property type="gene ID" value="G4024"/>
</dbReference>
<dbReference type="PROSITE" id="PS50104">
    <property type="entry name" value="TIR"/>
    <property type="match status" value="1"/>
</dbReference>
<evidence type="ECO:0000259" key="6">
    <source>
        <dbReference type="PROSITE" id="PS50104"/>
    </source>
</evidence>
<dbReference type="InterPro" id="IPR035897">
    <property type="entry name" value="Toll_tir_struct_dom_sf"/>
</dbReference>
<evidence type="ECO:0000256" key="4">
    <source>
        <dbReference type="SAM" id="SignalP"/>
    </source>
</evidence>
<name>A0A8W8N1Y6_MAGGI</name>
<dbReference type="GO" id="GO:0007165">
    <property type="term" value="P:signal transduction"/>
    <property type="evidence" value="ECO:0007669"/>
    <property type="project" value="InterPro"/>
</dbReference>
<dbReference type="AlphaFoldDB" id="A0A8W8N1Y6"/>
<keyword evidence="8" id="KW-1185">Reference proteome</keyword>
<dbReference type="PROSITE" id="PS01186">
    <property type="entry name" value="EGF_2"/>
    <property type="match status" value="3"/>
</dbReference>
<feature type="transmembrane region" description="Helical" evidence="3">
    <location>
        <begin position="343"/>
        <end position="370"/>
    </location>
</feature>
<feature type="region of interest" description="Disordered" evidence="2">
    <location>
        <begin position="535"/>
        <end position="573"/>
    </location>
</feature>
<sequence length="601" mass="67465">MNSQRYVACVLNILILFKCAECWFGKKPANKKCLFEPCKDYCRNGGTCTQDDSTCSPLKCDCPPGFTGRRCEETLGETTVSVTAQSTRDGCPLRALEDRLCYPFPCIHGHCNSTGGRRRCVCDKNWTGDRCSLLDCSSCGTGVSCQQTSCGEITCDTPSTTREETVQTTSPPDGMVLRPLIERLCAPTFECIHGVCKNSGISCDCDDGYTGLFCSERLATTTQTTEEEKDEKDMRDVCSVDYSLRPLSERQCQGSLTCKYGVCVEEAGESPARVRYSCGCDQRASGQQCEHRCCRDCGEHGECVLSNGQELCSCQYGFVGKICNETILESDVEEQVSGGSSNWYAWMLGVCALILVVLLVTVVIIPYLLWRRGFILIMKIVHYLQPTEDNDETMYDALIAYSAESDRDATVATDVIYPYLRHQCGFKVKLRGNQKASEDDNGAIQKCHRLVLLVSSDFIYREWPLLSSEISEESFDRMRKRIVPIFFGEASKLCYSADKRFQDLVSKSVFITWSGLEKDKTKNLTRVKYSLPKKTRFPKETADKEPDRKENPDDSGLQKDPENGTIHSNGGNHLLWKDKTDFLQSVDFNHNPYNMPYFKGN</sequence>
<feature type="domain" description="TIR" evidence="6">
    <location>
        <begin position="393"/>
        <end position="531"/>
    </location>
</feature>
<feature type="domain" description="EGF-like" evidence="5">
    <location>
        <begin position="34"/>
        <end position="72"/>
    </location>
</feature>
<feature type="disulfide bond" evidence="1">
    <location>
        <begin position="101"/>
        <end position="111"/>
    </location>
</feature>
<proteinExistence type="predicted"/>
<dbReference type="OrthoDB" id="6132459at2759"/>
<protein>
    <submittedName>
        <fullName evidence="7">Uncharacterized protein</fullName>
    </submittedName>
</protein>
<dbReference type="EnsemblMetazoa" id="G4024.2">
    <property type="protein sequence ID" value="G4024.2:cds"/>
    <property type="gene ID" value="G4024"/>
</dbReference>
<dbReference type="Gene3D" id="3.40.50.10140">
    <property type="entry name" value="Toll/interleukin-1 receptor homology (TIR) domain"/>
    <property type="match status" value="1"/>
</dbReference>
<dbReference type="EnsemblMetazoa" id="G4024.1">
    <property type="protein sequence ID" value="G4024.1:cds"/>
    <property type="gene ID" value="G4024"/>
</dbReference>